<dbReference type="STRING" id="573501.SAMN04487999_1233"/>
<evidence type="ECO:0000313" key="6">
    <source>
        <dbReference type="Proteomes" id="UP000184240"/>
    </source>
</evidence>
<name>A0A1M5WIW2_9FLAO</name>
<reference evidence="6" key="1">
    <citation type="submission" date="2016-11" db="EMBL/GenBank/DDBJ databases">
        <authorList>
            <person name="Varghese N."/>
            <person name="Submissions S."/>
        </authorList>
    </citation>
    <scope>NUCLEOTIDE SEQUENCE [LARGE SCALE GENOMIC DNA]</scope>
    <source>
        <strain evidence="6">DSM 19859</strain>
    </source>
</reference>
<dbReference type="GO" id="GO:0016787">
    <property type="term" value="F:hydrolase activity"/>
    <property type="evidence" value="ECO:0007669"/>
    <property type="project" value="UniProtKB-KW"/>
</dbReference>
<gene>
    <name evidence="4" type="ORF">DSM01_525</name>
    <name evidence="5" type="ORF">SAMN04487999_1233</name>
</gene>
<feature type="chain" id="PRO_5012296636" evidence="2">
    <location>
        <begin position="21"/>
        <end position="301"/>
    </location>
</feature>
<evidence type="ECO:0000313" key="4">
    <source>
        <dbReference type="EMBL" id="RXG31384.1"/>
    </source>
</evidence>
<dbReference type="Gene3D" id="3.40.50.1820">
    <property type="entry name" value="alpha/beta hydrolase"/>
    <property type="match status" value="1"/>
</dbReference>
<dbReference type="Proteomes" id="UP000184240">
    <property type="component" value="Unassembled WGS sequence"/>
</dbReference>
<dbReference type="Proteomes" id="UP000290037">
    <property type="component" value="Unassembled WGS sequence"/>
</dbReference>
<dbReference type="RefSeq" id="WP_072981354.1">
    <property type="nucleotide sequence ID" value="NZ_FQXT01000002.1"/>
</dbReference>
<evidence type="ECO:0000256" key="2">
    <source>
        <dbReference type="SAM" id="SignalP"/>
    </source>
</evidence>
<proteinExistence type="predicted"/>
<dbReference type="AlphaFoldDB" id="A0A1M5WIW2"/>
<dbReference type="OrthoDB" id="9803990at2"/>
<dbReference type="Pfam" id="PF20434">
    <property type="entry name" value="BD-FAE"/>
    <property type="match status" value="1"/>
</dbReference>
<keyword evidence="2" id="KW-0732">Signal</keyword>
<evidence type="ECO:0000313" key="7">
    <source>
        <dbReference type="Proteomes" id="UP000290037"/>
    </source>
</evidence>
<reference evidence="4 7" key="3">
    <citation type="submission" date="2018-07" db="EMBL/GenBank/DDBJ databases">
        <title>Leeuwenhoekiella genomics.</title>
        <authorList>
            <person name="Tahon G."/>
            <person name="Willems A."/>
        </authorList>
    </citation>
    <scope>NUCLEOTIDE SEQUENCE [LARGE SCALE GENOMIC DNA]</scope>
    <source>
        <strain evidence="4 7">LMG 24856</strain>
    </source>
</reference>
<feature type="signal peptide" evidence="2">
    <location>
        <begin position="1"/>
        <end position="20"/>
    </location>
</feature>
<organism evidence="5 6">
    <name type="scientific">Leeuwenhoekiella palythoae</name>
    <dbReference type="NCBI Taxonomy" id="573501"/>
    <lineage>
        <taxon>Bacteria</taxon>
        <taxon>Pseudomonadati</taxon>
        <taxon>Bacteroidota</taxon>
        <taxon>Flavobacteriia</taxon>
        <taxon>Flavobacteriales</taxon>
        <taxon>Flavobacteriaceae</taxon>
        <taxon>Leeuwenhoekiella</taxon>
    </lineage>
</organism>
<dbReference type="EMBL" id="FQXT01000002">
    <property type="protein sequence ID" value="SHH87435.1"/>
    <property type="molecule type" value="Genomic_DNA"/>
</dbReference>
<accession>A0A1M5WIW2</accession>
<dbReference type="EMBL" id="QOVN01000001">
    <property type="protein sequence ID" value="RXG31384.1"/>
    <property type="molecule type" value="Genomic_DNA"/>
</dbReference>
<dbReference type="InterPro" id="IPR050300">
    <property type="entry name" value="GDXG_lipolytic_enzyme"/>
</dbReference>
<dbReference type="InterPro" id="IPR049492">
    <property type="entry name" value="BD-FAE-like_dom"/>
</dbReference>
<feature type="domain" description="BD-FAE-like" evidence="3">
    <location>
        <begin position="45"/>
        <end position="174"/>
    </location>
</feature>
<evidence type="ECO:0000259" key="3">
    <source>
        <dbReference type="Pfam" id="PF20434"/>
    </source>
</evidence>
<dbReference type="SUPFAM" id="SSF53474">
    <property type="entry name" value="alpha/beta-Hydrolases"/>
    <property type="match status" value="1"/>
</dbReference>
<reference evidence="5" key="2">
    <citation type="submission" date="2016-11" db="EMBL/GenBank/DDBJ databases">
        <authorList>
            <person name="Jaros S."/>
            <person name="Januszkiewicz K."/>
            <person name="Wedrychowicz H."/>
        </authorList>
    </citation>
    <scope>NUCLEOTIDE SEQUENCE [LARGE SCALE GENOMIC DNA]</scope>
    <source>
        <strain evidence="5">DSM 19859</strain>
    </source>
</reference>
<dbReference type="PANTHER" id="PTHR48081">
    <property type="entry name" value="AB HYDROLASE SUPERFAMILY PROTEIN C4A8.06C"/>
    <property type="match status" value="1"/>
</dbReference>
<protein>
    <submittedName>
        <fullName evidence="5">Acetyl esterase/lipase</fullName>
    </submittedName>
</protein>
<sequence>MKRQISILFVFLFITLVAQAQEKFVGQVYADLVKSTHTYSDTLKLDFYTAKQAENDSDRPLVILVHGGGFSGGKRDNPMEVKFSQALAAKGYAVASISYNLTRKGKPTGFGCACPASEKMDTFKQTTSDILKAIDYLKSNAEFHFDAEKIILAGSSAGAEGVLNTAYMANHPDFKYLGDYPKIAAVVSLAGAVVDVRYITKDNAVPGFFIHGDADNLVPYNSQPHHFCAPDTPGFLPLDGDAFIAARLKDLDTSYTLLTASQGNHDWANLGYTFVNEIATFINAVVNENQLIQHEEQVEKK</sequence>
<dbReference type="InterPro" id="IPR029058">
    <property type="entry name" value="AB_hydrolase_fold"/>
</dbReference>
<evidence type="ECO:0000313" key="5">
    <source>
        <dbReference type="EMBL" id="SHH87435.1"/>
    </source>
</evidence>
<keyword evidence="7" id="KW-1185">Reference proteome</keyword>
<evidence type="ECO:0000256" key="1">
    <source>
        <dbReference type="ARBA" id="ARBA00022801"/>
    </source>
</evidence>
<dbReference type="PANTHER" id="PTHR48081:SF33">
    <property type="entry name" value="KYNURENINE FORMAMIDASE"/>
    <property type="match status" value="1"/>
</dbReference>
<keyword evidence="1" id="KW-0378">Hydrolase</keyword>